<dbReference type="Pfam" id="PF20206">
    <property type="entry name" value="Tra1_ring"/>
    <property type="match status" value="2"/>
</dbReference>
<dbReference type="CDD" id="cd05163">
    <property type="entry name" value="PIKK_TRRAP"/>
    <property type="match status" value="1"/>
</dbReference>
<evidence type="ECO:0000259" key="6">
    <source>
        <dbReference type="PROSITE" id="PS51189"/>
    </source>
</evidence>
<dbReference type="SMART" id="SM00146">
    <property type="entry name" value="PI3Kc"/>
    <property type="match status" value="1"/>
</dbReference>
<feature type="compositionally biased region" description="Polar residues" evidence="3">
    <location>
        <begin position="2269"/>
        <end position="2285"/>
    </location>
</feature>
<evidence type="ECO:0000256" key="1">
    <source>
        <dbReference type="ARBA" id="ARBA00007234"/>
    </source>
</evidence>
<evidence type="ECO:0000313" key="7">
    <source>
        <dbReference type="EMBL" id="CAD7196480.1"/>
    </source>
</evidence>
<dbReference type="InterPro" id="IPR011009">
    <property type="entry name" value="Kinase-like_dom_sf"/>
</dbReference>
<evidence type="ECO:0000256" key="4">
    <source>
        <dbReference type="SAM" id="Phobius"/>
    </source>
</evidence>
<protein>
    <recommendedName>
        <fullName evidence="8">Transformation/transcription domain-associated protein</fullName>
    </recommendedName>
</protein>
<feature type="domain" description="PI3K/PI4K catalytic" evidence="5">
    <location>
        <begin position="2589"/>
        <end position="2919"/>
    </location>
</feature>
<feature type="region of interest" description="Disordered" evidence="3">
    <location>
        <begin position="2321"/>
        <end position="2360"/>
    </location>
</feature>
<feature type="region of interest" description="Disordered" evidence="3">
    <location>
        <begin position="2266"/>
        <end position="2288"/>
    </location>
</feature>
<reference evidence="7" key="1">
    <citation type="submission" date="2020-11" db="EMBL/GenBank/DDBJ databases">
        <authorList>
            <person name="Tran Van P."/>
        </authorList>
    </citation>
    <scope>NUCLEOTIDE SEQUENCE</scope>
</reference>
<keyword evidence="4" id="KW-0472">Membrane</keyword>
<dbReference type="PANTHER" id="PTHR11139">
    <property type="entry name" value="ATAXIA TELANGIECTASIA MUTATED ATM -RELATED"/>
    <property type="match status" value="1"/>
</dbReference>
<feature type="transmembrane region" description="Helical" evidence="4">
    <location>
        <begin position="3005"/>
        <end position="3033"/>
    </location>
</feature>
<evidence type="ECO:0008006" key="8">
    <source>
        <dbReference type="Google" id="ProtNLM"/>
    </source>
</evidence>
<evidence type="ECO:0000256" key="2">
    <source>
        <dbReference type="PROSITE-ProRule" id="PRU00339"/>
    </source>
</evidence>
<dbReference type="SUPFAM" id="SSF48371">
    <property type="entry name" value="ARM repeat"/>
    <property type="match status" value="1"/>
</dbReference>
<feature type="compositionally biased region" description="Polar residues" evidence="3">
    <location>
        <begin position="2321"/>
        <end position="2331"/>
    </location>
</feature>
<dbReference type="SUPFAM" id="SSF48452">
    <property type="entry name" value="TPR-like"/>
    <property type="match status" value="1"/>
</dbReference>
<dbReference type="InterPro" id="IPR011990">
    <property type="entry name" value="TPR-like_helical_dom_sf"/>
</dbReference>
<dbReference type="InterPro" id="IPR016024">
    <property type="entry name" value="ARM-type_fold"/>
</dbReference>
<dbReference type="Pfam" id="PF02259">
    <property type="entry name" value="FAT"/>
    <property type="match status" value="1"/>
</dbReference>
<evidence type="ECO:0000259" key="5">
    <source>
        <dbReference type="PROSITE" id="PS50290"/>
    </source>
</evidence>
<dbReference type="GO" id="GO:0006281">
    <property type="term" value="P:DNA repair"/>
    <property type="evidence" value="ECO:0007669"/>
    <property type="project" value="TreeGrafter"/>
</dbReference>
<dbReference type="PANTHER" id="PTHR11139:SF1">
    <property type="entry name" value="TRANSFORMATION_TRANSCRIPTION DOMAIN-ASSOCIATED PROTEIN"/>
    <property type="match status" value="1"/>
</dbReference>
<dbReference type="GO" id="GO:0004672">
    <property type="term" value="F:protein kinase activity"/>
    <property type="evidence" value="ECO:0007669"/>
    <property type="project" value="UniProtKB-ARBA"/>
</dbReference>
<proteinExistence type="inferred from homology"/>
<comment type="similarity">
    <text evidence="1">Belongs to the PI3/PI4-kinase family. TRA1 subfamily.</text>
</comment>
<feature type="compositionally biased region" description="Low complexity" evidence="3">
    <location>
        <begin position="2332"/>
        <end position="2353"/>
    </location>
</feature>
<dbReference type="InterPro" id="IPR046805">
    <property type="entry name" value="Tra1_ring"/>
</dbReference>
<dbReference type="GO" id="GO:0035267">
    <property type="term" value="C:NuA4 histone acetyltransferase complex"/>
    <property type="evidence" value="ECO:0007669"/>
    <property type="project" value="TreeGrafter"/>
</dbReference>
<feature type="domain" description="FAT" evidence="6">
    <location>
        <begin position="1539"/>
        <end position="2182"/>
    </location>
</feature>
<keyword evidence="4" id="KW-1133">Transmembrane helix</keyword>
<feature type="repeat" description="TPR" evidence="2">
    <location>
        <begin position="2019"/>
        <end position="2052"/>
    </location>
</feature>
<dbReference type="InterPro" id="IPR019734">
    <property type="entry name" value="TPR_rpt"/>
</dbReference>
<feature type="transmembrane region" description="Helical" evidence="4">
    <location>
        <begin position="2940"/>
        <end position="2965"/>
    </location>
</feature>
<evidence type="ECO:0000256" key="3">
    <source>
        <dbReference type="SAM" id="MobiDB-lite"/>
    </source>
</evidence>
<dbReference type="PROSITE" id="PS50005">
    <property type="entry name" value="TPR"/>
    <property type="match status" value="1"/>
</dbReference>
<dbReference type="InterPro" id="IPR003151">
    <property type="entry name" value="PIK-rel_kinase_FAT"/>
</dbReference>
<keyword evidence="4" id="KW-0812">Transmembrane</keyword>
<dbReference type="GO" id="GO:0000124">
    <property type="term" value="C:SAGA complex"/>
    <property type="evidence" value="ECO:0007669"/>
    <property type="project" value="TreeGrafter"/>
</dbReference>
<feature type="transmembrane region" description="Helical" evidence="4">
    <location>
        <begin position="2977"/>
        <end position="2999"/>
    </location>
</feature>
<feature type="region of interest" description="Disordered" evidence="3">
    <location>
        <begin position="1345"/>
        <end position="1368"/>
    </location>
</feature>
<dbReference type="SUPFAM" id="SSF56112">
    <property type="entry name" value="Protein kinase-like (PK-like)"/>
    <property type="match status" value="1"/>
</dbReference>
<dbReference type="Pfam" id="PF00454">
    <property type="entry name" value="PI3_PI4_kinase"/>
    <property type="match status" value="1"/>
</dbReference>
<sequence length="3068" mass="347878">MNLQCTRCKSWPRYQNRTVTQVMEPHKEILEKYIPPKKHLLQHQPANAQIGIMDGNTFCTTLEPRLFTIGTSDTVINMTITEHKVFFHELMSLCEAEDTILFKLPCYKSVTSMVSLRQSALRALAACHYIDTHRDKIFSVLFKALEKSVPELQETGYECMKKFIAGCHLDEQVVSMAMRPLLEKLEDHRNLTLNSAKRLSYLTQLFPTSFQEKLCDQLIQHIEKLVETTAQAHPAHRETSGDYSSRYILLVLAMQPQLRIIQNLTNALPLTVPDTKKNTENEQKLATVIQMFHQLPCASQKYISLLCNLVLQAERGLLVEASSPFRAPLIQFLLRYPQETIDLLLQDHNIANRQWSRFLEYLIKHEKGKPFRDVLQNSCTKLKEMVTNITNLQTGERAELQYQSIRITSLLIKFNEQWLATEHDLVNAYSLLWCNDKYQELHKKLDAVEVLHWKEPKLLVKILLHYFRHHTNNIDLLFQLLRAFGGRFLPNFQHTVAENYTVEWKRSAFFRFLDHYPDPNVSNELKASVLQLVIIPCFSISFERGEEEKLVGGPAAPEQDNPNNIVCVFIKVVCDSKQVITSDALQILLLQLSCLLVEKASPHIHDVSNKKRVFRSLLKAHAVEARVVVKQALEILTPSLPLRMEDGYTMLTHWTKKIIVEEGHSMQQLFHILQLIVRHYKVYYPVRHHLVQNMVNSIQRMGFSTSATLEHRRLAVELAEVIIKWELQRIKDEAEAAETRSGTPTPSGAVKQPLCSEEMAAIVEGARKRHAVITGTMLAPTVISKQDPLISKPIERIHADAILNILMRLACQALMGGSGLFVFELEGGQLEDMQVNDANTTAGSPGEQLSRRCVALLKMALKPEVWPQQCDLKLNWLEKVFAGIDSVSPNYGNICTALELLTYLLGIIKKEHILAGFKPLQRGLSACITSSNLKVLRLVHGLLSRLMTIFPTEPTTSNVASKYEELENLYASVGKVLRLVHGLLSRLMTIFPTEPTTSNVASKYEELENLYASVGKVVFEGLANYEKNQQASPSSLYGTLMMLKAACVNNQSYIDRLITPFMRVLQRMTKEHLSNHTATKNNPMACELLILSLDLVKNRVVVMGAEIRKTFIGTILVGLIEKSTDIRIMKAIAKMLEDWMKNKNPIALNQAPSLREKSILLVKMMQNVEKRFSDNIEVSKLTPSMDKRLSEHRELNAQFLEVVNFIYSFVSSPGYRQTDRRHRETPRDETLKHSELTVKLEPAFMAGLRCIQPTIRAKFFEVFDASMKQRLQDRLLYICCSQNWESIGPHYWIKQCIELLLVTSEPEAPIKMANKSNVLPGISFLLNKADVFEKDLLYQYPLNTGLKQEQPDPSDATSETAESPDKEVQDVLDLELQTEGCKLEGPRRLPRSRKGAFDIIIMQQANFMEKLEGLHTSNFLLATTQLCHMDTALAESFLLSEIVPFVCSGSHVVQKDCHPSALSTFVDALSQCQPPIAIKPVLMKYLGKSHNLWHRITLSLEHLAFENGNNGQLKTKRDVSDCYDFEPTLSPQQKKGLVLLTRWNHNNKAKLVVCCLLEKGMERVASGGGALPLFSNTQRCSTPCRLSPPDSCVNAISQEVLDSLSEMYSLLREEDMWAGLWQKHSRCRETNVAIMYEQQGFFEQAQGAYEVAMNKFRSDYSSTPSPPSMLSELKLWETHWARCCKELNQWDLLLEYSSDKATGNPFLVLDSSWRVPNWPLMKEAMAQVENSCPKELLWKVNLYKGYLAICHTEDQHLNLVERYVEVANVLCMREWRRLPQIVSHIHLPILQAAQQIMELQEACLIHQGLLHGRNNAVHDMKGIIKTWRNRLPIISDDLSHWSDVFTWRQHHYTFIMSHYKSQLDPTANHSLLGVHASAQAIIHYGKIACKHNLTGVCLDSLLRIYTFPNMPGVDCFQMIRQLVKCYVQMATYGKNELQEPFVPTTSARNPSHTTPFLLSSSFLVQCRTSLMSLLLYFVWFRPRTSTMSTLLHDRYDKIAFCLDVVEPTNLKSFSREMTAEFYALKGMLLAQIGRSDEANKAFSSAVQLHDTLVKAWALWGDYLEQVFTKDPRQISVGVSAVTCFLHACRHQYEVKSRKHLAKMCMLCQVFWLLSYDDERSSLATAVSKYSVDVPPIQWLPWIPQLLTCLVRNEGKLILNLLSQVGRMFPQAVYFPIRTLYFTLKFEQRYMTSELAAAMANTQTHAQEHIKSVTDNEVCILLNLGTFGLHVGHGSLITGVESVDWRTSSLSRHMYYLFTDSPARHGPVVSTPSTPGQINTTTTTSKIPGGGIPTITLPVGFSTPVGSKILKIASNTITLATSTSSETQAQGETSNTASGSTQQQSGQTPNQPSGGETGPIRATPSMWWCSRIMRMQRDIHPTVLSSLEGIVDQSGRDILFVELLRTIRVTFRQMVWFRENWYEEVSRQLRQGLAKCLAIAFENRGAVSEATITPHTLNFVKKLVSTFGIGIENINTSNSTNASSAASDSLAARARATVQDPVFHMMKVQFKSDFDFSVPGSMKLQNLIVKLRKWIQILENKVKTLPKSFLIEDKCRFLSNFSMQTADVELPGEFLLPKHSHYFVCIARFMPRVDVVQKHNTAARRLFIRGHNGKIYPYLVVNDSGLGDSRKEERVLQLLRMLNSYFDKQKETARRFLQFTVPRVVAVSPHLRLIEDNPASISLLDIYKQGCQRIGIEHDQPIQRYYERLAAVQARGSQASHQVLRDILKEVQNHMVPRSLLRELGQQDLPLGVRLLGLPQDALLPLSNTKRKRFTLQLSLACFAEYVLHLTRLNPDIMYIHQDSGLISVSYYKFDVDDVTGDLDANRPVPFRLTPNIIEYLNTIGICGPLTASMIASARCLVQPKFKVQTILRAILRDEMIASHKKKQDETASSTPTDMEGELLISMVTRAVTAIMGRLNTLSTFEGADSKIINIIISNRLWPFLGFFGNCCFLALGCGYLLLGLLLRSVAVHWQTGLTMFALLGYLLLGLLLSSVAVYWQTGLTMFALLGYLLLGQLLLNNLGRVIGASLYIFHMTSRAFNRALKNIFAHKGYTPGPPEVPEARSGDP</sequence>
<dbReference type="InterPro" id="IPR014009">
    <property type="entry name" value="PIK_FAT"/>
</dbReference>
<organism evidence="7">
    <name type="scientific">Timema douglasi</name>
    <name type="common">Walking stick</name>
    <dbReference type="NCBI Taxonomy" id="61478"/>
    <lineage>
        <taxon>Eukaryota</taxon>
        <taxon>Metazoa</taxon>
        <taxon>Ecdysozoa</taxon>
        <taxon>Arthropoda</taxon>
        <taxon>Hexapoda</taxon>
        <taxon>Insecta</taxon>
        <taxon>Pterygota</taxon>
        <taxon>Neoptera</taxon>
        <taxon>Polyneoptera</taxon>
        <taxon>Phasmatodea</taxon>
        <taxon>Timematodea</taxon>
        <taxon>Timematoidea</taxon>
        <taxon>Timematidae</taxon>
        <taxon>Timema</taxon>
    </lineage>
</organism>
<dbReference type="EMBL" id="OA565184">
    <property type="protein sequence ID" value="CAD7196480.1"/>
    <property type="molecule type" value="Genomic_DNA"/>
</dbReference>
<accession>A0A7R8VG85</accession>
<dbReference type="GO" id="GO:0005634">
    <property type="term" value="C:nucleus"/>
    <property type="evidence" value="ECO:0007669"/>
    <property type="project" value="TreeGrafter"/>
</dbReference>
<dbReference type="PROSITE" id="PS50290">
    <property type="entry name" value="PI3_4_KINASE_3"/>
    <property type="match status" value="1"/>
</dbReference>
<dbReference type="GO" id="GO:0006355">
    <property type="term" value="P:regulation of DNA-templated transcription"/>
    <property type="evidence" value="ECO:0007669"/>
    <property type="project" value="TreeGrafter"/>
</dbReference>
<keyword evidence="2" id="KW-0802">TPR repeat</keyword>
<name>A0A7R8VG85_TIMDO</name>
<dbReference type="PROSITE" id="PS51189">
    <property type="entry name" value="FAT"/>
    <property type="match status" value="1"/>
</dbReference>
<dbReference type="InterPro" id="IPR050517">
    <property type="entry name" value="DDR_Repair_Kinase"/>
</dbReference>
<gene>
    <name evidence="7" type="ORF">TDIB3V08_LOCUS2828</name>
</gene>
<dbReference type="InterPro" id="IPR000403">
    <property type="entry name" value="PI3/4_kinase_cat_dom"/>
</dbReference>